<accession>A0A9D2PG42</accession>
<evidence type="ECO:0000313" key="7">
    <source>
        <dbReference type="EMBL" id="HJC50170.1"/>
    </source>
</evidence>
<feature type="domain" description="Solute-binding protein family 3/N-terminal" evidence="6">
    <location>
        <begin position="41"/>
        <end position="257"/>
    </location>
</feature>
<evidence type="ECO:0000313" key="8">
    <source>
        <dbReference type="Proteomes" id="UP000823904"/>
    </source>
</evidence>
<reference evidence="7" key="2">
    <citation type="submission" date="2021-04" db="EMBL/GenBank/DDBJ databases">
        <authorList>
            <person name="Gilroy R."/>
        </authorList>
    </citation>
    <scope>NUCLEOTIDE SEQUENCE</scope>
    <source>
        <strain evidence="7">ChiSjej3B21-8574</strain>
    </source>
</reference>
<evidence type="ECO:0000256" key="4">
    <source>
        <dbReference type="ARBA" id="ARBA00022729"/>
    </source>
</evidence>
<dbReference type="EMBL" id="DWWD01000024">
    <property type="protein sequence ID" value="HJC50170.1"/>
    <property type="molecule type" value="Genomic_DNA"/>
</dbReference>
<evidence type="ECO:0000256" key="5">
    <source>
        <dbReference type="SAM" id="SignalP"/>
    </source>
</evidence>
<feature type="signal peptide" evidence="5">
    <location>
        <begin position="1"/>
        <end position="27"/>
    </location>
</feature>
<keyword evidence="3" id="KW-0813">Transport</keyword>
<keyword evidence="4 5" id="KW-0732">Signal</keyword>
<dbReference type="Pfam" id="PF09084">
    <property type="entry name" value="NMT1"/>
    <property type="match status" value="1"/>
</dbReference>
<dbReference type="GO" id="GO:0042626">
    <property type="term" value="F:ATPase-coupled transmembrane transporter activity"/>
    <property type="evidence" value="ECO:0007669"/>
    <property type="project" value="InterPro"/>
</dbReference>
<protein>
    <submittedName>
        <fullName evidence="7">Aliphatic sulfonate ABC transporter substrate-binding protein</fullName>
    </submittedName>
</protein>
<dbReference type="PANTHER" id="PTHR30024:SF47">
    <property type="entry name" value="TAURINE-BINDING PERIPLASMIC PROTEIN"/>
    <property type="match status" value="1"/>
</dbReference>
<dbReference type="InterPro" id="IPR010067">
    <property type="entry name" value="ABC_SsuA_sub-bd"/>
</dbReference>
<dbReference type="Gene3D" id="3.40.190.10">
    <property type="entry name" value="Periplasmic binding protein-like II"/>
    <property type="match status" value="2"/>
</dbReference>
<dbReference type="AlphaFoldDB" id="A0A9D2PG42"/>
<dbReference type="PANTHER" id="PTHR30024">
    <property type="entry name" value="ALIPHATIC SULFONATES-BINDING PROTEIN-RELATED"/>
    <property type="match status" value="1"/>
</dbReference>
<dbReference type="SMART" id="SM00062">
    <property type="entry name" value="PBPb"/>
    <property type="match status" value="1"/>
</dbReference>
<feature type="chain" id="PRO_5039589794" evidence="5">
    <location>
        <begin position="28"/>
        <end position="348"/>
    </location>
</feature>
<dbReference type="GO" id="GO:0042918">
    <property type="term" value="P:alkanesulfonate transmembrane transport"/>
    <property type="evidence" value="ECO:0007669"/>
    <property type="project" value="TreeGrafter"/>
</dbReference>
<comment type="caution">
    <text evidence="7">The sequence shown here is derived from an EMBL/GenBank/DDBJ whole genome shotgun (WGS) entry which is preliminary data.</text>
</comment>
<dbReference type="GO" id="GO:0042597">
    <property type="term" value="C:periplasmic space"/>
    <property type="evidence" value="ECO:0007669"/>
    <property type="project" value="UniProtKB-SubCell"/>
</dbReference>
<comment type="similarity">
    <text evidence="2">Belongs to the bacterial solute-binding protein SsuA/TauA family.</text>
</comment>
<dbReference type="InterPro" id="IPR015168">
    <property type="entry name" value="SsuA/THI5"/>
</dbReference>
<dbReference type="GO" id="GO:0016020">
    <property type="term" value="C:membrane"/>
    <property type="evidence" value="ECO:0007669"/>
    <property type="project" value="InterPro"/>
</dbReference>
<evidence type="ECO:0000256" key="2">
    <source>
        <dbReference type="ARBA" id="ARBA00010742"/>
    </source>
</evidence>
<evidence type="ECO:0000259" key="6">
    <source>
        <dbReference type="SMART" id="SM00062"/>
    </source>
</evidence>
<comment type="subcellular location">
    <subcellularLocation>
        <location evidence="1">Periplasm</location>
    </subcellularLocation>
</comment>
<sequence length="348" mass="37548">MNMRKRRWKKLAACAIAGAITVTGLTACGNSSSSDSDSVDTVRIGTQEMPNDEGIAKAENYLEEKLGVDVEIVKFDSGKDVNNALKADSIDFGLEGTTSAALALSTEIDIKVIWIHEVLGDIESLAVREEDNIESIADLKGKTIAVPFATTSHYCLLRYLNSQGLSESDVTLLDMDTNSAYAAWKRGDIDAAWVWQPALQSILDDGGEILISNGDAAEEGYMTANVEVVSADFAEEHPDLVQKYIEAMQEARNLYSDDQDTAVSALSDELGLTEDEIKTQIAGAEWVSAEDQISSEYLGTSGAVGALADNLLDTANFLKDQKNITSVPDKSVFEKAVDPQYIEAVLGE</sequence>
<gene>
    <name evidence="7" type="ORF">H9754_06275</name>
</gene>
<dbReference type="InterPro" id="IPR001638">
    <property type="entry name" value="Solute-binding_3/MltF_N"/>
</dbReference>
<dbReference type="NCBIfam" id="TIGR01728">
    <property type="entry name" value="SsuA_fam"/>
    <property type="match status" value="1"/>
</dbReference>
<evidence type="ECO:0000256" key="1">
    <source>
        <dbReference type="ARBA" id="ARBA00004418"/>
    </source>
</evidence>
<dbReference type="Proteomes" id="UP000823904">
    <property type="component" value="Unassembled WGS sequence"/>
</dbReference>
<dbReference type="PROSITE" id="PS51257">
    <property type="entry name" value="PROKAR_LIPOPROTEIN"/>
    <property type="match status" value="1"/>
</dbReference>
<reference evidence="7" key="1">
    <citation type="journal article" date="2021" name="PeerJ">
        <title>Extensive microbial diversity within the chicken gut microbiome revealed by metagenomics and culture.</title>
        <authorList>
            <person name="Gilroy R."/>
            <person name="Ravi A."/>
            <person name="Getino M."/>
            <person name="Pursley I."/>
            <person name="Horton D.L."/>
            <person name="Alikhan N.F."/>
            <person name="Baker D."/>
            <person name="Gharbi K."/>
            <person name="Hall N."/>
            <person name="Watson M."/>
            <person name="Adriaenssens E.M."/>
            <person name="Foster-Nyarko E."/>
            <person name="Jarju S."/>
            <person name="Secka A."/>
            <person name="Antonio M."/>
            <person name="Oren A."/>
            <person name="Chaudhuri R.R."/>
            <person name="La Ragione R."/>
            <person name="Hildebrand F."/>
            <person name="Pallen M.J."/>
        </authorList>
    </citation>
    <scope>NUCLEOTIDE SEQUENCE</scope>
    <source>
        <strain evidence="7">ChiSjej3B21-8574</strain>
    </source>
</reference>
<name>A0A9D2PG42_9FIRM</name>
<organism evidence="7 8">
    <name type="scientific">Candidatus Anaerostipes avistercoris</name>
    <dbReference type="NCBI Taxonomy" id="2838462"/>
    <lineage>
        <taxon>Bacteria</taxon>
        <taxon>Bacillati</taxon>
        <taxon>Bacillota</taxon>
        <taxon>Clostridia</taxon>
        <taxon>Lachnospirales</taxon>
        <taxon>Lachnospiraceae</taxon>
        <taxon>Anaerostipes</taxon>
    </lineage>
</organism>
<proteinExistence type="inferred from homology"/>
<dbReference type="SUPFAM" id="SSF53850">
    <property type="entry name" value="Periplasmic binding protein-like II"/>
    <property type="match status" value="1"/>
</dbReference>
<evidence type="ECO:0000256" key="3">
    <source>
        <dbReference type="ARBA" id="ARBA00022448"/>
    </source>
</evidence>